<name>A0A803TES4_ANOCA</name>
<dbReference type="Ensembl" id="ENSACAT00000052024.1">
    <property type="protein sequence ID" value="ENSACAP00000033714.1"/>
    <property type="gene ID" value="ENSACAG00000038086.1"/>
</dbReference>
<keyword evidence="3" id="KW-1185">Reference proteome</keyword>
<reference evidence="2" key="3">
    <citation type="submission" date="2025-09" db="UniProtKB">
        <authorList>
            <consortium name="Ensembl"/>
        </authorList>
    </citation>
    <scope>IDENTIFICATION</scope>
</reference>
<dbReference type="InterPro" id="IPR027417">
    <property type="entry name" value="P-loop_NTPase"/>
</dbReference>
<accession>A0A803TES4</accession>
<reference evidence="2" key="2">
    <citation type="submission" date="2025-08" db="UniProtKB">
        <authorList>
            <consortium name="Ensembl"/>
        </authorList>
    </citation>
    <scope>IDENTIFICATION</scope>
</reference>
<dbReference type="PANTHER" id="PTHR40710:SF1">
    <property type="entry name" value="RIKEN CDNA E230025N22 GENE"/>
    <property type="match status" value="1"/>
</dbReference>
<evidence type="ECO:0000313" key="2">
    <source>
        <dbReference type="Ensembl" id="ENSACAP00000033714.1"/>
    </source>
</evidence>
<evidence type="ECO:0000256" key="1">
    <source>
        <dbReference type="SAM" id="Coils"/>
    </source>
</evidence>
<keyword evidence="1" id="KW-0175">Coiled coil</keyword>
<reference evidence="2 3" key="1">
    <citation type="submission" date="2009-12" db="EMBL/GenBank/DDBJ databases">
        <title>The Genome Sequence of Anolis carolinensis (Green Anole Lizard).</title>
        <authorList>
            <consortium name="The Genome Sequencing Platform"/>
            <person name="Di Palma F."/>
            <person name="Alfoldi J."/>
            <person name="Heiman D."/>
            <person name="Young S."/>
            <person name="Grabherr M."/>
            <person name="Johnson J."/>
            <person name="Lander E.S."/>
            <person name="Lindblad-Toh K."/>
        </authorList>
    </citation>
    <scope>NUCLEOTIDE SEQUENCE [LARGE SCALE GENOMIC DNA]</scope>
    <source>
        <strain evidence="2 3">JBL SC #1</strain>
    </source>
</reference>
<dbReference type="PANTHER" id="PTHR40710">
    <property type="entry name" value="RIKEN CDNA E230025N22 GENE"/>
    <property type="match status" value="1"/>
</dbReference>
<protein>
    <submittedName>
        <fullName evidence="2">Uncharacterized protein</fullName>
    </submittedName>
</protein>
<dbReference type="SUPFAM" id="SSF52540">
    <property type="entry name" value="P-loop containing nucleoside triphosphate hydrolases"/>
    <property type="match status" value="1"/>
</dbReference>
<dbReference type="Proteomes" id="UP000001646">
    <property type="component" value="Chromosome 4"/>
</dbReference>
<feature type="coiled-coil region" evidence="1">
    <location>
        <begin position="307"/>
        <end position="367"/>
    </location>
</feature>
<sequence length="408" mass="46989">LNISALSIISASLFRVVKEATEIVVTDSQAATHFYHCGVSAYHSCLEQSFQKSHNTIILFTITIETKLAEGQELQRATVRIFEFLGGNEQSSTDPFFPFSWASSAVSLLPEAGFLSWILKQLLEDNTLTFLLLCLTLPDAPGKEILSAISLTEQVRTVTKRVAPTHWDPTQEAQKRREAIGELRAQLFLSDRTEQDSKIIQLEKVIKELQVLKSQNWEKKKKSANEIKEKDTSFIAKSWASEQDQGIKARFSLAKTKKQNLQKQHQILIQQELSSMEKELEGQEKIPPFQEGALLWQKEKPFLTLYMEALQKEQEEAEKDLEKLYQEYQHEAKAQKQHFLQVFRAYKSHVEDQMDALEKQYRKLLKESLQDAISLSVQNQQLRVQKQLDFTDTATQTDFQTLKNYPMT</sequence>
<organism evidence="2 3">
    <name type="scientific">Anolis carolinensis</name>
    <name type="common">Green anole</name>
    <name type="synonym">American chameleon</name>
    <dbReference type="NCBI Taxonomy" id="28377"/>
    <lineage>
        <taxon>Eukaryota</taxon>
        <taxon>Metazoa</taxon>
        <taxon>Chordata</taxon>
        <taxon>Craniata</taxon>
        <taxon>Vertebrata</taxon>
        <taxon>Euteleostomi</taxon>
        <taxon>Lepidosauria</taxon>
        <taxon>Squamata</taxon>
        <taxon>Bifurcata</taxon>
        <taxon>Unidentata</taxon>
        <taxon>Episquamata</taxon>
        <taxon>Toxicofera</taxon>
        <taxon>Iguania</taxon>
        <taxon>Dactyloidae</taxon>
        <taxon>Anolis</taxon>
    </lineage>
</organism>
<dbReference type="GeneTree" id="ENSGT00940000174022"/>
<evidence type="ECO:0000313" key="3">
    <source>
        <dbReference type="Proteomes" id="UP000001646"/>
    </source>
</evidence>
<dbReference type="InParanoid" id="A0A803TES4"/>
<dbReference type="AlphaFoldDB" id="A0A803TES4"/>
<proteinExistence type="predicted"/>